<evidence type="ECO:0000313" key="3">
    <source>
        <dbReference type="EMBL" id="KAI5440841.1"/>
    </source>
</evidence>
<dbReference type="Gramene" id="Psat01G0034300-T1">
    <property type="protein sequence ID" value="KAI5440841.1"/>
    <property type="gene ID" value="KIW84_010343"/>
</dbReference>
<keyword evidence="1 2" id="KW-0732">Signal</keyword>
<evidence type="ECO:0000256" key="2">
    <source>
        <dbReference type="SAM" id="SignalP"/>
    </source>
</evidence>
<accession>A0A9D5BE27</accession>
<evidence type="ECO:0000256" key="1">
    <source>
        <dbReference type="ARBA" id="ARBA00022729"/>
    </source>
</evidence>
<protein>
    <submittedName>
        <fullName evidence="3">Uncharacterized protein</fullName>
    </submittedName>
</protein>
<dbReference type="Proteomes" id="UP001058974">
    <property type="component" value="Chromosome 1"/>
</dbReference>
<dbReference type="PANTHER" id="PTHR33184">
    <property type="entry name" value="PROTEIN TAPETUM DETERMINANT 1-LIKE-RELATED"/>
    <property type="match status" value="1"/>
</dbReference>
<gene>
    <name evidence="3" type="ORF">KIW84_010343</name>
</gene>
<dbReference type="Gramene" id="Psat0s3990g0120.1">
    <property type="protein sequence ID" value="Psat0s3990g0120.1.cds"/>
    <property type="gene ID" value="Psat0s3990g0120"/>
</dbReference>
<organism evidence="3 4">
    <name type="scientific">Pisum sativum</name>
    <name type="common">Garden pea</name>
    <name type="synonym">Lathyrus oleraceus</name>
    <dbReference type="NCBI Taxonomy" id="3888"/>
    <lineage>
        <taxon>Eukaryota</taxon>
        <taxon>Viridiplantae</taxon>
        <taxon>Streptophyta</taxon>
        <taxon>Embryophyta</taxon>
        <taxon>Tracheophyta</taxon>
        <taxon>Spermatophyta</taxon>
        <taxon>Magnoliopsida</taxon>
        <taxon>eudicotyledons</taxon>
        <taxon>Gunneridae</taxon>
        <taxon>Pentapetalae</taxon>
        <taxon>rosids</taxon>
        <taxon>fabids</taxon>
        <taxon>Fabales</taxon>
        <taxon>Fabaceae</taxon>
        <taxon>Papilionoideae</taxon>
        <taxon>50 kb inversion clade</taxon>
        <taxon>NPAAA clade</taxon>
        <taxon>Hologalegina</taxon>
        <taxon>IRL clade</taxon>
        <taxon>Fabeae</taxon>
        <taxon>Lathyrus</taxon>
    </lineage>
</organism>
<reference evidence="3 4" key="1">
    <citation type="journal article" date="2022" name="Nat. Genet.">
        <title>Improved pea reference genome and pan-genome highlight genomic features and evolutionary characteristics.</title>
        <authorList>
            <person name="Yang T."/>
            <person name="Liu R."/>
            <person name="Luo Y."/>
            <person name="Hu S."/>
            <person name="Wang D."/>
            <person name="Wang C."/>
            <person name="Pandey M.K."/>
            <person name="Ge S."/>
            <person name="Xu Q."/>
            <person name="Li N."/>
            <person name="Li G."/>
            <person name="Huang Y."/>
            <person name="Saxena R.K."/>
            <person name="Ji Y."/>
            <person name="Li M."/>
            <person name="Yan X."/>
            <person name="He Y."/>
            <person name="Liu Y."/>
            <person name="Wang X."/>
            <person name="Xiang C."/>
            <person name="Varshney R.K."/>
            <person name="Ding H."/>
            <person name="Gao S."/>
            <person name="Zong X."/>
        </authorList>
    </citation>
    <scope>NUCLEOTIDE SEQUENCE [LARGE SCALE GENOMIC DNA]</scope>
    <source>
        <strain evidence="3 4">cv. Zhongwan 6</strain>
    </source>
</reference>
<dbReference type="InterPro" id="IPR040361">
    <property type="entry name" value="TPD1"/>
</dbReference>
<dbReference type="Pfam" id="PF24068">
    <property type="entry name" value="TPD1_C"/>
    <property type="match status" value="1"/>
</dbReference>
<dbReference type="Gramene" id="PSAT_LOCUS7348_t1">
    <property type="protein sequence ID" value="CAL5187061.1"/>
    <property type="gene ID" value="PSAT_LOCUS7348"/>
</dbReference>
<feature type="signal peptide" evidence="2">
    <location>
        <begin position="1"/>
        <end position="23"/>
    </location>
</feature>
<dbReference type="EMBL" id="JAMSHJ010000001">
    <property type="protein sequence ID" value="KAI5440841.1"/>
    <property type="molecule type" value="Genomic_DNA"/>
</dbReference>
<dbReference type="PANTHER" id="PTHR33184:SF11">
    <property type="entry name" value="BETA-1,3-N-ACETYLGLUCOSAMINYLTRANSFERASE FAMILY PROTEIN"/>
    <property type="match status" value="1"/>
</dbReference>
<name>A0A9D5BE27_PEA</name>
<sequence length="125" mass="13803">MATTCKYLIVIIFLTLLITGTYCQCPLNSLFIITRMTGAKIGGKTQWRVTVVNKCNCPLSQIILNCEGFQSTMPIDRTILLKRGDNCLLYNGHALSGNDANQFAYAWDTPFNLYPVSAVTGSPCK</sequence>
<dbReference type="AlphaFoldDB" id="A0A9D5BE27"/>
<proteinExistence type="predicted"/>
<comment type="caution">
    <text evidence="3">The sequence shown here is derived from an EMBL/GenBank/DDBJ whole genome shotgun (WGS) entry which is preliminary data.</text>
</comment>
<keyword evidence="4" id="KW-1185">Reference proteome</keyword>
<feature type="chain" id="PRO_5039731776" evidence="2">
    <location>
        <begin position="24"/>
        <end position="125"/>
    </location>
</feature>
<dbReference type="GO" id="GO:0001709">
    <property type="term" value="P:cell fate determination"/>
    <property type="evidence" value="ECO:0007669"/>
    <property type="project" value="TreeGrafter"/>
</dbReference>
<evidence type="ECO:0000313" key="4">
    <source>
        <dbReference type="Proteomes" id="UP001058974"/>
    </source>
</evidence>